<keyword evidence="2" id="KW-1185">Reference proteome</keyword>
<evidence type="ECO:0000313" key="1">
    <source>
        <dbReference type="EMBL" id="TDL13534.1"/>
    </source>
</evidence>
<evidence type="ECO:0000313" key="2">
    <source>
        <dbReference type="Proteomes" id="UP000294933"/>
    </source>
</evidence>
<dbReference type="EMBL" id="ML170561">
    <property type="protein sequence ID" value="TDL13534.1"/>
    <property type="molecule type" value="Genomic_DNA"/>
</dbReference>
<dbReference type="Proteomes" id="UP000294933">
    <property type="component" value="Unassembled WGS sequence"/>
</dbReference>
<proteinExistence type="predicted"/>
<organism evidence="1 2">
    <name type="scientific">Rickenella mellea</name>
    <dbReference type="NCBI Taxonomy" id="50990"/>
    <lineage>
        <taxon>Eukaryota</taxon>
        <taxon>Fungi</taxon>
        <taxon>Dikarya</taxon>
        <taxon>Basidiomycota</taxon>
        <taxon>Agaricomycotina</taxon>
        <taxon>Agaricomycetes</taxon>
        <taxon>Hymenochaetales</taxon>
        <taxon>Rickenellaceae</taxon>
        <taxon>Rickenella</taxon>
    </lineage>
</organism>
<sequence length="376" mass="42173">MAQFPPVTAADFSVQPVPYAAVQNDVYPSVAEHQFTPNFLQQTFSRKLVVPVHPELWGNQVYRIMYGFAWSLFTTNVMIAWYILAAAHNFNPTWDDYDGSQILPTYVPREFYESLDMPPPPELPFASPDDNPLLVTGSYDLLADLVEKQQRLGLRGLAWIEKMRDRCRERYDTNWMWPTDPYSLPVPTEPVPTPVIAPNPARALRRQVPPDMAGWGTRYDGLNIYPPRSPPTFDCISSWATQVETPWDQFEEPQYGPPSIVKPRGALIVDDTRPWPEVIDVQHPSPAPSPTISDDYITAPEDTPPTGPVPSPYSITITTDAASEGHALILHPVHSSIAKAYRAKAIAQGNPDVPLTADEYAFIYEGLDLDRELDSA</sequence>
<dbReference type="AlphaFoldDB" id="A0A4Y7PDW6"/>
<protein>
    <submittedName>
        <fullName evidence="1">Uncharacterized protein</fullName>
    </submittedName>
</protein>
<reference evidence="1 2" key="1">
    <citation type="submission" date="2018-06" db="EMBL/GenBank/DDBJ databases">
        <title>A transcriptomic atlas of mushroom development highlights an independent origin of complex multicellularity.</title>
        <authorList>
            <consortium name="DOE Joint Genome Institute"/>
            <person name="Krizsan K."/>
            <person name="Almasi E."/>
            <person name="Merenyi Z."/>
            <person name="Sahu N."/>
            <person name="Viragh M."/>
            <person name="Koszo T."/>
            <person name="Mondo S."/>
            <person name="Kiss B."/>
            <person name="Balint B."/>
            <person name="Kues U."/>
            <person name="Barry K."/>
            <person name="Hegedus J.C."/>
            <person name="Henrissat B."/>
            <person name="Johnson J."/>
            <person name="Lipzen A."/>
            <person name="Ohm R."/>
            <person name="Nagy I."/>
            <person name="Pangilinan J."/>
            <person name="Yan J."/>
            <person name="Xiong Y."/>
            <person name="Grigoriev I.V."/>
            <person name="Hibbett D.S."/>
            <person name="Nagy L.G."/>
        </authorList>
    </citation>
    <scope>NUCLEOTIDE SEQUENCE [LARGE SCALE GENOMIC DNA]</scope>
    <source>
        <strain evidence="1 2">SZMC22713</strain>
    </source>
</reference>
<accession>A0A4Y7PDW6</accession>
<dbReference type="VEuPathDB" id="FungiDB:BD410DRAFT_846851"/>
<name>A0A4Y7PDW6_9AGAM</name>
<gene>
    <name evidence="1" type="ORF">BD410DRAFT_846851</name>
</gene>
<dbReference type="OrthoDB" id="3067176at2759"/>